<evidence type="ECO:0000313" key="1">
    <source>
        <dbReference type="EMBL" id="KAE9534508.1"/>
    </source>
</evidence>
<keyword evidence="2" id="KW-1185">Reference proteome</keyword>
<dbReference type="Proteomes" id="UP000475862">
    <property type="component" value="Unassembled WGS sequence"/>
</dbReference>
<evidence type="ECO:0000313" key="2">
    <source>
        <dbReference type="Proteomes" id="UP000475862"/>
    </source>
</evidence>
<dbReference type="AlphaFoldDB" id="A0A6G0TKG2"/>
<reference evidence="1 2" key="1">
    <citation type="submission" date="2019-08" db="EMBL/GenBank/DDBJ databases">
        <title>The genome of the soybean aphid Biotype 1, its phylome, world population structure and adaptation to the North American continent.</title>
        <authorList>
            <person name="Giordano R."/>
            <person name="Donthu R.K."/>
            <person name="Hernandez A.G."/>
            <person name="Wright C.L."/>
            <person name="Zimin A.V."/>
        </authorList>
    </citation>
    <scope>NUCLEOTIDE SEQUENCE [LARGE SCALE GENOMIC DNA]</scope>
    <source>
        <tissue evidence="1">Whole aphids</tissue>
    </source>
</reference>
<protein>
    <submittedName>
        <fullName evidence="1">Uncharacterized protein</fullName>
    </submittedName>
</protein>
<accession>A0A6G0TKG2</accession>
<gene>
    <name evidence="1" type="ORF">AGLY_008598</name>
</gene>
<name>A0A6G0TKG2_APHGL</name>
<comment type="caution">
    <text evidence="1">The sequence shown here is derived from an EMBL/GenBank/DDBJ whole genome shotgun (WGS) entry which is preliminary data.</text>
</comment>
<sequence length="226" mass="26192">MSIPIIRPKVFTNNCHDLPLNVYIESTMNQSLLSTYMRCDNGSHFMIEITIGRLNKICGAKKQPQNFKQLSMGSEQAVPYVFATGRRREAHNTQYYNIAVEAQRLCNEVVQAVDFDIIILINHVFMWYTKILLLAIPMCNGHIISFPIYHCYSAPTVSYYYTICCKLFLRDIKNGFIKRYTIDTKDTLLLIGNMLTSSISYPKRKNCFVLYLLTLYNKPVEMHNSI</sequence>
<dbReference type="EMBL" id="VYZN01000028">
    <property type="protein sequence ID" value="KAE9534508.1"/>
    <property type="molecule type" value="Genomic_DNA"/>
</dbReference>
<organism evidence="1 2">
    <name type="scientific">Aphis glycines</name>
    <name type="common">Soybean aphid</name>
    <dbReference type="NCBI Taxonomy" id="307491"/>
    <lineage>
        <taxon>Eukaryota</taxon>
        <taxon>Metazoa</taxon>
        <taxon>Ecdysozoa</taxon>
        <taxon>Arthropoda</taxon>
        <taxon>Hexapoda</taxon>
        <taxon>Insecta</taxon>
        <taxon>Pterygota</taxon>
        <taxon>Neoptera</taxon>
        <taxon>Paraneoptera</taxon>
        <taxon>Hemiptera</taxon>
        <taxon>Sternorrhyncha</taxon>
        <taxon>Aphidomorpha</taxon>
        <taxon>Aphidoidea</taxon>
        <taxon>Aphididae</taxon>
        <taxon>Aphidini</taxon>
        <taxon>Aphis</taxon>
        <taxon>Aphis</taxon>
    </lineage>
</organism>
<proteinExistence type="predicted"/>